<keyword evidence="7" id="KW-1185">Reference proteome</keyword>
<gene>
    <name evidence="6" type="ORF">JT362_10115</name>
</gene>
<evidence type="ECO:0000256" key="2">
    <source>
        <dbReference type="ARBA" id="ARBA00022603"/>
    </source>
</evidence>
<dbReference type="InterPro" id="IPR052190">
    <property type="entry name" value="Euk-Arch_PrmC-MTase"/>
</dbReference>
<name>A0ABT2J6I7_9PSEU</name>
<dbReference type="Gene3D" id="3.40.50.150">
    <property type="entry name" value="Vaccinia Virus protein VP39"/>
    <property type="match status" value="1"/>
</dbReference>
<dbReference type="CDD" id="cd02440">
    <property type="entry name" value="AdoMet_MTases"/>
    <property type="match status" value="1"/>
</dbReference>
<reference evidence="6 7" key="1">
    <citation type="submission" date="2021-02" db="EMBL/GenBank/DDBJ databases">
        <title>Actinophytocola xerophila sp. nov., isolated from soil of cotton cropping field.</title>
        <authorList>
            <person name="Huang R."/>
            <person name="Chen X."/>
            <person name="Ge X."/>
            <person name="Liu W."/>
        </authorList>
    </citation>
    <scope>NUCLEOTIDE SEQUENCE [LARGE SCALE GENOMIC DNA]</scope>
    <source>
        <strain evidence="6 7">S1-96</strain>
    </source>
</reference>
<dbReference type="InterPro" id="IPR007848">
    <property type="entry name" value="Small_mtfrase_dom"/>
</dbReference>
<evidence type="ECO:0000256" key="3">
    <source>
        <dbReference type="ARBA" id="ARBA00022679"/>
    </source>
</evidence>
<dbReference type="RefSeq" id="WP_260190843.1">
    <property type="nucleotide sequence ID" value="NZ_JAFFZE010000009.1"/>
</dbReference>
<organism evidence="6 7">
    <name type="scientific">Actinophytocola gossypii</name>
    <dbReference type="NCBI Taxonomy" id="2812003"/>
    <lineage>
        <taxon>Bacteria</taxon>
        <taxon>Bacillati</taxon>
        <taxon>Actinomycetota</taxon>
        <taxon>Actinomycetes</taxon>
        <taxon>Pseudonocardiales</taxon>
        <taxon>Pseudonocardiaceae</taxon>
    </lineage>
</organism>
<dbReference type="InterPro" id="IPR029063">
    <property type="entry name" value="SAM-dependent_MTases_sf"/>
</dbReference>
<dbReference type="EMBL" id="JAFFZE010000009">
    <property type="protein sequence ID" value="MCT2583470.1"/>
    <property type="molecule type" value="Genomic_DNA"/>
</dbReference>
<dbReference type="GO" id="GO:0008168">
    <property type="term" value="F:methyltransferase activity"/>
    <property type="evidence" value="ECO:0007669"/>
    <property type="project" value="UniProtKB-KW"/>
</dbReference>
<accession>A0ABT2J6I7</accession>
<dbReference type="PANTHER" id="PTHR45875">
    <property type="entry name" value="METHYLTRANSFERASE N6AMT1"/>
    <property type="match status" value="1"/>
</dbReference>
<dbReference type="GO" id="GO:0032259">
    <property type="term" value="P:methylation"/>
    <property type="evidence" value="ECO:0007669"/>
    <property type="project" value="UniProtKB-KW"/>
</dbReference>
<dbReference type="Pfam" id="PF05175">
    <property type="entry name" value="MTS"/>
    <property type="match status" value="1"/>
</dbReference>
<dbReference type="Proteomes" id="UP001156441">
    <property type="component" value="Unassembled WGS sequence"/>
</dbReference>
<dbReference type="InterPro" id="IPR004557">
    <property type="entry name" value="PrmC-related"/>
</dbReference>
<dbReference type="NCBIfam" id="TIGR00537">
    <property type="entry name" value="hemK_rel_arch"/>
    <property type="match status" value="1"/>
</dbReference>
<proteinExistence type="inferred from homology"/>
<evidence type="ECO:0000313" key="6">
    <source>
        <dbReference type="EMBL" id="MCT2583470.1"/>
    </source>
</evidence>
<evidence type="ECO:0000256" key="4">
    <source>
        <dbReference type="ARBA" id="ARBA00022691"/>
    </source>
</evidence>
<dbReference type="PROSITE" id="PS00092">
    <property type="entry name" value="N6_MTASE"/>
    <property type="match status" value="1"/>
</dbReference>
<feature type="domain" description="Methyltransferase small" evidence="5">
    <location>
        <begin position="17"/>
        <end position="164"/>
    </location>
</feature>
<sequence length="220" mass="23422">MWLLRPFGVYRPQNDTWLLADAVRQAGIRPGADVLEICSGTGALSIVAAATRPRTQTAVDVCRRAALATRVNTAVRGIDVRVECGDAFETVLGRRFDLVLANPPYVPGVADVPVGRARAWDAGVDGRAVLDRLCATAPLLLAPGGALLVVHSALSGVETTLRQLRGGDLKASVVARADVPFGPVLRARQRLLRDQGRIRPGQQVEELVVIRADRPSVGTA</sequence>
<comment type="similarity">
    <text evidence="1">Belongs to the eukaryotic/archaeal PrmC-related family.</text>
</comment>
<evidence type="ECO:0000313" key="7">
    <source>
        <dbReference type="Proteomes" id="UP001156441"/>
    </source>
</evidence>
<dbReference type="PANTHER" id="PTHR45875:SF1">
    <property type="entry name" value="METHYLTRANSFERASE N6AMT1"/>
    <property type="match status" value="1"/>
</dbReference>
<keyword evidence="2 6" id="KW-0489">Methyltransferase</keyword>
<evidence type="ECO:0000259" key="5">
    <source>
        <dbReference type="Pfam" id="PF05175"/>
    </source>
</evidence>
<protein>
    <submittedName>
        <fullName evidence="6">Methyltransferase</fullName>
    </submittedName>
</protein>
<keyword evidence="3" id="KW-0808">Transferase</keyword>
<evidence type="ECO:0000256" key="1">
    <source>
        <dbReference type="ARBA" id="ARBA00006149"/>
    </source>
</evidence>
<dbReference type="SUPFAM" id="SSF53335">
    <property type="entry name" value="S-adenosyl-L-methionine-dependent methyltransferases"/>
    <property type="match status" value="1"/>
</dbReference>
<dbReference type="InterPro" id="IPR002052">
    <property type="entry name" value="DNA_methylase_N6_adenine_CS"/>
</dbReference>
<comment type="caution">
    <text evidence="6">The sequence shown here is derived from an EMBL/GenBank/DDBJ whole genome shotgun (WGS) entry which is preliminary data.</text>
</comment>
<keyword evidence="4" id="KW-0949">S-adenosyl-L-methionine</keyword>